<reference evidence="2 3" key="1">
    <citation type="submission" date="2024-06" db="EMBL/GenBank/DDBJ databases">
        <title>Genomic Encyclopedia of Type Strains, Phase IV (KMG-IV): sequencing the most valuable type-strain genomes for metagenomic binning, comparative biology and taxonomic classification.</title>
        <authorList>
            <person name="Goeker M."/>
        </authorList>
    </citation>
    <scope>NUCLEOTIDE SEQUENCE [LARGE SCALE GENOMIC DNA]</scope>
    <source>
        <strain evidence="2 3">DSM 21331</strain>
    </source>
</reference>
<name>A0ABV2L873_9HYPH</name>
<feature type="transmembrane region" description="Helical" evidence="1">
    <location>
        <begin position="168"/>
        <end position="185"/>
    </location>
</feature>
<dbReference type="InterPro" id="IPR010699">
    <property type="entry name" value="DUF1275"/>
</dbReference>
<dbReference type="Pfam" id="PF06912">
    <property type="entry name" value="DUF1275"/>
    <property type="match status" value="1"/>
</dbReference>
<feature type="transmembrane region" description="Helical" evidence="1">
    <location>
        <begin position="55"/>
        <end position="75"/>
    </location>
</feature>
<feature type="transmembrane region" description="Helical" evidence="1">
    <location>
        <begin position="87"/>
        <end position="106"/>
    </location>
</feature>
<comment type="caution">
    <text evidence="2">The sequence shown here is derived from an EMBL/GenBank/DDBJ whole genome shotgun (WGS) entry which is preliminary data.</text>
</comment>
<evidence type="ECO:0000313" key="2">
    <source>
        <dbReference type="EMBL" id="MET3693050.1"/>
    </source>
</evidence>
<feature type="transmembrane region" description="Helical" evidence="1">
    <location>
        <begin position="191"/>
        <end position="212"/>
    </location>
</feature>
<dbReference type="EMBL" id="JBEPMM010000006">
    <property type="protein sequence ID" value="MET3693050.1"/>
    <property type="molecule type" value="Genomic_DNA"/>
</dbReference>
<keyword evidence="1" id="KW-0472">Membrane</keyword>
<dbReference type="RefSeq" id="WP_238279871.1">
    <property type="nucleotide sequence ID" value="NZ_BPQL01000068.1"/>
</dbReference>
<dbReference type="Proteomes" id="UP001549145">
    <property type="component" value="Unassembled WGS sequence"/>
</dbReference>
<evidence type="ECO:0000256" key="1">
    <source>
        <dbReference type="SAM" id="Phobius"/>
    </source>
</evidence>
<keyword evidence="1" id="KW-0812">Transmembrane</keyword>
<organism evidence="2 3">
    <name type="scientific">Methylobacterium goesingense</name>
    <dbReference type="NCBI Taxonomy" id="243690"/>
    <lineage>
        <taxon>Bacteria</taxon>
        <taxon>Pseudomonadati</taxon>
        <taxon>Pseudomonadota</taxon>
        <taxon>Alphaproteobacteria</taxon>
        <taxon>Hyphomicrobiales</taxon>
        <taxon>Methylobacteriaceae</taxon>
        <taxon>Methylobacterium</taxon>
    </lineage>
</organism>
<proteinExistence type="predicted"/>
<protein>
    <submittedName>
        <fullName evidence="2">Uncharacterized membrane protein YoaK (UPF0700 family)</fullName>
    </submittedName>
</protein>
<accession>A0ABV2L873</accession>
<dbReference type="PANTHER" id="PTHR37314:SF4">
    <property type="entry name" value="UPF0700 TRANSMEMBRANE PROTEIN YOAK"/>
    <property type="match status" value="1"/>
</dbReference>
<dbReference type="PANTHER" id="PTHR37314">
    <property type="entry name" value="SLR0142 PROTEIN"/>
    <property type="match status" value="1"/>
</dbReference>
<keyword evidence="3" id="KW-1185">Reference proteome</keyword>
<keyword evidence="1" id="KW-1133">Transmembrane helix</keyword>
<evidence type="ECO:0000313" key="3">
    <source>
        <dbReference type="Proteomes" id="UP001549145"/>
    </source>
</evidence>
<sequence length="231" mass="23310">MTRPWHLGFGLILTALAGYVDALGFIRLGGLYTSFMSGNTTQFAVALGHGDPHHALLPALLILAFLLGGICGGGLSALTPARWVTPVILGFETAVVTAAFQAATAAPDSGIASLMLALAMGAQNAVLSYVQGFRAGTTFVTGALFGLGQKLALALARRGARTAWVGDGVVWFSLLVGSVAGTVAYGKLALYALAIPAGLAGSLALLATILIARSAPPKGVVKAPAIKAVAK</sequence>
<feature type="transmembrane region" description="Helical" evidence="1">
    <location>
        <begin position="126"/>
        <end position="147"/>
    </location>
</feature>
<gene>
    <name evidence="2" type="ORF">ABID43_002594</name>
</gene>